<dbReference type="EC" id="3.5.1.41" evidence="20"/>
<evidence type="ECO:0000259" key="25">
    <source>
        <dbReference type="PROSITE" id="PS51677"/>
    </source>
</evidence>
<evidence type="ECO:0000256" key="10">
    <source>
        <dbReference type="ARBA" id="ARBA00022729"/>
    </source>
</evidence>
<dbReference type="GO" id="GO:0098552">
    <property type="term" value="C:side of membrane"/>
    <property type="evidence" value="ECO:0007669"/>
    <property type="project" value="UniProtKB-KW"/>
</dbReference>
<keyword evidence="16" id="KW-0170">Cobalt</keyword>
<evidence type="ECO:0000256" key="23">
    <source>
        <dbReference type="SAM" id="Phobius"/>
    </source>
</evidence>
<comment type="caution">
    <text evidence="26">The sequence shown here is derived from an EMBL/GenBank/DDBJ whole genome shotgun (WGS) entry which is preliminary data.</text>
</comment>
<evidence type="ECO:0000256" key="5">
    <source>
        <dbReference type="ARBA" id="ARBA00022475"/>
    </source>
</evidence>
<evidence type="ECO:0000256" key="3">
    <source>
        <dbReference type="ARBA" id="ARBA00004609"/>
    </source>
</evidence>
<evidence type="ECO:0000256" key="4">
    <source>
        <dbReference type="ARBA" id="ARBA00010973"/>
    </source>
</evidence>
<dbReference type="PROSITE" id="PS51677">
    <property type="entry name" value="NODB"/>
    <property type="match status" value="1"/>
</dbReference>
<comment type="catalytic activity">
    <reaction evidence="21">
        <text>[(1-&gt;4)-N-acetyl-beta-D-glucosaminyl](n) + n H2O = chitosan + n acetate</text>
        <dbReference type="Rhea" id="RHEA:10464"/>
        <dbReference type="Rhea" id="RHEA-COMP:9593"/>
        <dbReference type="Rhea" id="RHEA-COMP:9597"/>
        <dbReference type="ChEBI" id="CHEBI:15377"/>
        <dbReference type="ChEBI" id="CHEBI:17029"/>
        <dbReference type="ChEBI" id="CHEBI:30089"/>
        <dbReference type="ChEBI" id="CHEBI:57704"/>
        <dbReference type="EC" id="3.5.1.41"/>
    </reaction>
    <physiologicalReaction direction="left-to-right" evidence="21">
        <dbReference type="Rhea" id="RHEA:10465"/>
    </physiologicalReaction>
</comment>
<keyword evidence="11" id="KW-0378">Hydrolase</keyword>
<protein>
    <recommendedName>
        <fullName evidence="20">chitin deacetylase</fullName>
        <ecNumber evidence="20">3.5.1.41</ecNumber>
    </recommendedName>
</protein>
<reference evidence="26" key="1">
    <citation type="submission" date="2022-07" db="EMBL/GenBank/DDBJ databases">
        <title>Genome Sequence of Physisporinus lineatus.</title>
        <authorList>
            <person name="Buettner E."/>
        </authorList>
    </citation>
    <scope>NUCLEOTIDE SEQUENCE</scope>
    <source>
        <strain evidence="26">VT162</strain>
    </source>
</reference>
<dbReference type="SUPFAM" id="SSF88713">
    <property type="entry name" value="Glycoside hydrolase/deacetylase"/>
    <property type="match status" value="1"/>
</dbReference>
<evidence type="ECO:0000256" key="15">
    <source>
        <dbReference type="ARBA" id="ARBA00023277"/>
    </source>
</evidence>
<evidence type="ECO:0000256" key="6">
    <source>
        <dbReference type="ARBA" id="ARBA00022512"/>
    </source>
</evidence>
<evidence type="ECO:0000256" key="13">
    <source>
        <dbReference type="ARBA" id="ARBA00023136"/>
    </source>
</evidence>
<evidence type="ECO:0000256" key="16">
    <source>
        <dbReference type="ARBA" id="ARBA00023285"/>
    </source>
</evidence>
<evidence type="ECO:0000256" key="19">
    <source>
        <dbReference type="ARBA" id="ARBA00023326"/>
    </source>
</evidence>
<dbReference type="Proteomes" id="UP001212997">
    <property type="component" value="Unassembled WGS sequence"/>
</dbReference>
<evidence type="ECO:0000256" key="22">
    <source>
        <dbReference type="SAM" id="MobiDB-lite"/>
    </source>
</evidence>
<evidence type="ECO:0000256" key="20">
    <source>
        <dbReference type="ARBA" id="ARBA00024056"/>
    </source>
</evidence>
<evidence type="ECO:0000256" key="12">
    <source>
        <dbReference type="ARBA" id="ARBA00023024"/>
    </source>
</evidence>
<dbReference type="EMBL" id="JANAWD010000027">
    <property type="protein sequence ID" value="KAJ3490503.1"/>
    <property type="molecule type" value="Genomic_DNA"/>
</dbReference>
<dbReference type="GO" id="GO:0009272">
    <property type="term" value="P:fungal-type cell wall biogenesis"/>
    <property type="evidence" value="ECO:0007669"/>
    <property type="project" value="UniProtKB-ARBA"/>
</dbReference>
<feature type="domain" description="NodB homology" evidence="25">
    <location>
        <begin position="198"/>
        <end position="394"/>
    </location>
</feature>
<keyword evidence="13 23" id="KW-0472">Membrane</keyword>
<proteinExistence type="inferred from homology"/>
<dbReference type="FunFam" id="3.20.20.370:FF:000004">
    <property type="entry name" value="Related to Chitin deacetylase"/>
    <property type="match status" value="1"/>
</dbReference>
<dbReference type="InterPro" id="IPR050248">
    <property type="entry name" value="Polysacc_deacetylase_ArnD"/>
</dbReference>
<evidence type="ECO:0000256" key="8">
    <source>
        <dbReference type="ARBA" id="ARBA00022622"/>
    </source>
</evidence>
<dbReference type="InterPro" id="IPR002509">
    <property type="entry name" value="NODB_dom"/>
</dbReference>
<comment type="subcellular location">
    <subcellularLocation>
        <location evidence="3">Cell membrane</location>
        <topology evidence="3">Lipid-anchor</topology>
        <topology evidence="3">GPI-anchor</topology>
    </subcellularLocation>
    <subcellularLocation>
        <location evidence="2">Secreted</location>
        <location evidence="2">Cell wall</location>
    </subcellularLocation>
</comment>
<feature type="transmembrane region" description="Helical" evidence="23">
    <location>
        <begin position="459"/>
        <end position="480"/>
    </location>
</feature>
<dbReference type="GO" id="GO:0071555">
    <property type="term" value="P:cell wall organization"/>
    <property type="evidence" value="ECO:0007669"/>
    <property type="project" value="UniProtKB-KW"/>
</dbReference>
<evidence type="ECO:0000256" key="1">
    <source>
        <dbReference type="ARBA" id="ARBA00001941"/>
    </source>
</evidence>
<feature type="compositionally biased region" description="Polar residues" evidence="22">
    <location>
        <begin position="415"/>
        <end position="438"/>
    </location>
</feature>
<keyword evidence="19" id="KW-0624">Polysaccharide degradation</keyword>
<evidence type="ECO:0000256" key="21">
    <source>
        <dbReference type="ARBA" id="ARBA00048494"/>
    </source>
</evidence>
<evidence type="ECO:0000313" key="27">
    <source>
        <dbReference type="Proteomes" id="UP001212997"/>
    </source>
</evidence>
<dbReference type="GO" id="GO:0046872">
    <property type="term" value="F:metal ion binding"/>
    <property type="evidence" value="ECO:0007669"/>
    <property type="project" value="UniProtKB-KW"/>
</dbReference>
<comment type="similarity">
    <text evidence="4">Belongs to the polysaccharide deacetylase family.</text>
</comment>
<keyword evidence="23" id="KW-1133">Transmembrane helix</keyword>
<dbReference type="AlphaFoldDB" id="A0AAD5VG41"/>
<keyword evidence="6" id="KW-0134">Cell wall</keyword>
<keyword evidence="27" id="KW-1185">Reference proteome</keyword>
<evidence type="ECO:0000256" key="24">
    <source>
        <dbReference type="SAM" id="SignalP"/>
    </source>
</evidence>
<keyword evidence="15" id="KW-0119">Carbohydrate metabolism</keyword>
<dbReference type="GO" id="GO:0000272">
    <property type="term" value="P:polysaccharide catabolic process"/>
    <property type="evidence" value="ECO:0007669"/>
    <property type="project" value="UniProtKB-KW"/>
</dbReference>
<keyword evidence="8" id="KW-0336">GPI-anchor</keyword>
<organism evidence="26 27">
    <name type="scientific">Meripilus lineatus</name>
    <dbReference type="NCBI Taxonomy" id="2056292"/>
    <lineage>
        <taxon>Eukaryota</taxon>
        <taxon>Fungi</taxon>
        <taxon>Dikarya</taxon>
        <taxon>Basidiomycota</taxon>
        <taxon>Agaricomycotina</taxon>
        <taxon>Agaricomycetes</taxon>
        <taxon>Polyporales</taxon>
        <taxon>Meripilaceae</taxon>
        <taxon>Meripilus</taxon>
    </lineage>
</organism>
<evidence type="ECO:0000313" key="26">
    <source>
        <dbReference type="EMBL" id="KAJ3490503.1"/>
    </source>
</evidence>
<evidence type="ECO:0000256" key="18">
    <source>
        <dbReference type="ARBA" id="ARBA00023316"/>
    </source>
</evidence>
<gene>
    <name evidence="26" type="ORF">NLI96_g1406</name>
</gene>
<evidence type="ECO:0000256" key="11">
    <source>
        <dbReference type="ARBA" id="ARBA00022801"/>
    </source>
</evidence>
<keyword evidence="5" id="KW-1003">Cell membrane</keyword>
<evidence type="ECO:0000256" key="9">
    <source>
        <dbReference type="ARBA" id="ARBA00022723"/>
    </source>
</evidence>
<evidence type="ECO:0000256" key="17">
    <source>
        <dbReference type="ARBA" id="ARBA00023288"/>
    </source>
</evidence>
<evidence type="ECO:0000256" key="14">
    <source>
        <dbReference type="ARBA" id="ARBA00023180"/>
    </source>
</evidence>
<evidence type="ECO:0000256" key="7">
    <source>
        <dbReference type="ARBA" id="ARBA00022525"/>
    </source>
</evidence>
<evidence type="ECO:0000256" key="2">
    <source>
        <dbReference type="ARBA" id="ARBA00004191"/>
    </source>
</evidence>
<accession>A0AAD5VG41</accession>
<keyword evidence="12" id="KW-0146">Chitin degradation</keyword>
<dbReference type="GO" id="GO:0006032">
    <property type="term" value="P:chitin catabolic process"/>
    <property type="evidence" value="ECO:0007669"/>
    <property type="project" value="UniProtKB-KW"/>
</dbReference>
<feature type="region of interest" description="Disordered" evidence="22">
    <location>
        <begin position="415"/>
        <end position="443"/>
    </location>
</feature>
<feature type="signal peptide" evidence="24">
    <location>
        <begin position="1"/>
        <end position="17"/>
    </location>
</feature>
<keyword evidence="23" id="KW-0812">Transmembrane</keyword>
<comment type="cofactor">
    <cofactor evidence="1">
        <name>Co(2+)</name>
        <dbReference type="ChEBI" id="CHEBI:48828"/>
    </cofactor>
</comment>
<keyword evidence="7" id="KW-0964">Secreted</keyword>
<feature type="chain" id="PRO_5041999563" description="chitin deacetylase" evidence="24">
    <location>
        <begin position="18"/>
        <end position="481"/>
    </location>
</feature>
<dbReference type="GO" id="GO:0004099">
    <property type="term" value="F:chitin deacetylase activity"/>
    <property type="evidence" value="ECO:0007669"/>
    <property type="project" value="UniProtKB-EC"/>
</dbReference>
<dbReference type="PANTHER" id="PTHR10587">
    <property type="entry name" value="GLYCOSYL TRANSFERASE-RELATED"/>
    <property type="match status" value="1"/>
</dbReference>
<sequence>MKLSLLSVLAVPAAVVAHGDHAARHIYPRQASGSSAAASPSASRSSGSAAAPPGSSTAAPVSSPPTVAFSLPSTNPTAVPLSQIVSGASASPTLGATTAYPAGASPTFLSNAPGLPDLSKVLPANYPALDKPPPTDSPQVQQWIQDVKNSGIDIPNIAPTVAGGCPANAQAAADTSRCWWTCGGCTRDTDVTTCPDKLTWGLTHDDGPAFYTPNLLQYLDQVQLKTTFFVVGSRVISYPAILQEEYMSQHQIAVHTWSHPAMTTLTNEEAIAELGWTKKVIHDVLGVTPQYWRPPYGDIDDRIRAISRAMNLTPIMWTRISATSTFDTGDFNIAGGSTSASQVLANWESIIGNATGLDTGFIVLEHDLFQQAVEIATGYILPAALANQPPLKIEPVVSCLHKPLGDAYLETNDNKTNPPVVSGSNPVTLSSGAPGSSEATGALNNNGGKNAAVSMQANVGGFMTAAGVSLVALVAGISVFL</sequence>
<keyword evidence="18" id="KW-0961">Cell wall biogenesis/degradation</keyword>
<keyword evidence="10 24" id="KW-0732">Signal</keyword>
<dbReference type="GO" id="GO:0005886">
    <property type="term" value="C:plasma membrane"/>
    <property type="evidence" value="ECO:0007669"/>
    <property type="project" value="UniProtKB-SubCell"/>
</dbReference>
<keyword evidence="9" id="KW-0479">Metal-binding</keyword>
<dbReference type="PANTHER" id="PTHR10587:SF133">
    <property type="entry name" value="CHITIN DEACETYLASE 1-RELATED"/>
    <property type="match status" value="1"/>
</dbReference>
<keyword evidence="14" id="KW-0325">Glycoprotein</keyword>
<feature type="region of interest" description="Disordered" evidence="22">
    <location>
        <begin position="33"/>
        <end position="65"/>
    </location>
</feature>
<dbReference type="Pfam" id="PF01522">
    <property type="entry name" value="Polysacc_deac_1"/>
    <property type="match status" value="1"/>
</dbReference>
<dbReference type="InterPro" id="IPR011330">
    <property type="entry name" value="Glyco_hydro/deAcase_b/a-brl"/>
</dbReference>
<keyword evidence="17" id="KW-0449">Lipoprotein</keyword>
<name>A0AAD5VG41_9APHY</name>
<dbReference type="Gene3D" id="3.20.20.370">
    <property type="entry name" value="Glycoside hydrolase/deacetylase"/>
    <property type="match status" value="1"/>
</dbReference>